<protein>
    <submittedName>
        <fullName evidence="3">Response regulator</fullName>
    </submittedName>
</protein>
<comment type="caution">
    <text evidence="3">The sequence shown here is derived from an EMBL/GenBank/DDBJ whole genome shotgun (WGS) entry which is preliminary data.</text>
</comment>
<dbReference type="EMBL" id="JACOFZ010000005">
    <property type="protein sequence ID" value="MBC3882393.1"/>
    <property type="molecule type" value="Genomic_DNA"/>
</dbReference>
<dbReference type="CDD" id="cd17541">
    <property type="entry name" value="REC_CheB-like"/>
    <property type="match status" value="1"/>
</dbReference>
<dbReference type="Pfam" id="PF00072">
    <property type="entry name" value="Response_reg"/>
    <property type="match status" value="1"/>
</dbReference>
<dbReference type="AlphaFoldDB" id="A0A923KQ04"/>
<accession>A0A923KQ04</accession>
<evidence type="ECO:0000259" key="2">
    <source>
        <dbReference type="PROSITE" id="PS50110"/>
    </source>
</evidence>
<dbReference type="PANTHER" id="PTHR43228">
    <property type="entry name" value="TWO-COMPONENT RESPONSE REGULATOR"/>
    <property type="match status" value="1"/>
</dbReference>
<dbReference type="SMART" id="SM00448">
    <property type="entry name" value="REC"/>
    <property type="match status" value="1"/>
</dbReference>
<dbReference type="Proteomes" id="UP000627446">
    <property type="component" value="Unassembled WGS sequence"/>
</dbReference>
<evidence type="ECO:0000256" key="1">
    <source>
        <dbReference type="PROSITE-ProRule" id="PRU00169"/>
    </source>
</evidence>
<dbReference type="GO" id="GO:0000160">
    <property type="term" value="P:phosphorelay signal transduction system"/>
    <property type="evidence" value="ECO:0007669"/>
    <property type="project" value="InterPro"/>
</dbReference>
<dbReference type="InterPro" id="IPR001789">
    <property type="entry name" value="Sig_transdc_resp-reg_receiver"/>
</dbReference>
<feature type="domain" description="Response regulatory" evidence="2">
    <location>
        <begin position="8"/>
        <end position="123"/>
    </location>
</feature>
<dbReference type="RefSeq" id="WP_186917010.1">
    <property type="nucleotide sequence ID" value="NZ_JACOFZ010000005.1"/>
</dbReference>
<organism evidence="3 4">
    <name type="scientific">Undibacterium nitidum</name>
    <dbReference type="NCBI Taxonomy" id="2762298"/>
    <lineage>
        <taxon>Bacteria</taxon>
        <taxon>Pseudomonadati</taxon>
        <taxon>Pseudomonadota</taxon>
        <taxon>Betaproteobacteria</taxon>
        <taxon>Burkholderiales</taxon>
        <taxon>Oxalobacteraceae</taxon>
        <taxon>Undibacterium</taxon>
    </lineage>
</organism>
<gene>
    <name evidence="3" type="ORF">H8K36_13455</name>
</gene>
<dbReference type="InterPro" id="IPR011006">
    <property type="entry name" value="CheY-like_superfamily"/>
</dbReference>
<evidence type="ECO:0000313" key="3">
    <source>
        <dbReference type="EMBL" id="MBC3882393.1"/>
    </source>
</evidence>
<name>A0A923KQ04_9BURK</name>
<keyword evidence="4" id="KW-1185">Reference proteome</keyword>
<dbReference type="PANTHER" id="PTHR43228:SF1">
    <property type="entry name" value="TWO-COMPONENT RESPONSE REGULATOR ARR22"/>
    <property type="match status" value="1"/>
</dbReference>
<evidence type="ECO:0000313" key="4">
    <source>
        <dbReference type="Proteomes" id="UP000627446"/>
    </source>
</evidence>
<dbReference type="SUPFAM" id="SSF52172">
    <property type="entry name" value="CheY-like"/>
    <property type="match status" value="1"/>
</dbReference>
<feature type="modified residue" description="4-aspartylphosphate" evidence="1">
    <location>
        <position position="58"/>
    </location>
</feature>
<sequence length="141" mass="15478">MSEKKALRVLIVDDYDMTRTLLRIILRGQNFEVVGDATDGQMAVEMCQRLKPDIMLLDVVMPKMNGLDVLAKLKAMSGAPLVLMVTSSEEEKVVSQAMQLGASGYILKPFNTASVIETLNEARERFILRSAASVSRTAANS</sequence>
<dbReference type="Gene3D" id="3.40.50.2300">
    <property type="match status" value="1"/>
</dbReference>
<keyword evidence="1" id="KW-0597">Phosphoprotein</keyword>
<reference evidence="3" key="1">
    <citation type="submission" date="2020-08" db="EMBL/GenBank/DDBJ databases">
        <title>Novel species isolated from subtropical streams in China.</title>
        <authorList>
            <person name="Lu H."/>
        </authorList>
    </citation>
    <scope>NUCLEOTIDE SEQUENCE</scope>
    <source>
        <strain evidence="3">LX22W</strain>
    </source>
</reference>
<proteinExistence type="predicted"/>
<dbReference type="PROSITE" id="PS50110">
    <property type="entry name" value="RESPONSE_REGULATORY"/>
    <property type="match status" value="1"/>
</dbReference>
<dbReference type="InterPro" id="IPR052048">
    <property type="entry name" value="ST_Response_Regulator"/>
</dbReference>